<evidence type="ECO:0000313" key="4">
    <source>
        <dbReference type="Proteomes" id="UP000283569"/>
    </source>
</evidence>
<dbReference type="SUPFAM" id="SSF81273">
    <property type="entry name" value="H-NS histone-like proteins"/>
    <property type="match status" value="1"/>
</dbReference>
<reference evidence="3 4" key="1">
    <citation type="journal article" date="2018" name="Sci. Rep.">
        <title>Characterisation of pathogen-specific regions and novel effector candidates in Fusarium oxysporum f. sp. cepae.</title>
        <authorList>
            <person name="Armitage A.D."/>
            <person name="Taylor A."/>
            <person name="Sobczyk M.K."/>
            <person name="Baxter L."/>
            <person name="Greenfield B.P."/>
            <person name="Bates H.J."/>
            <person name="Wilson F."/>
            <person name="Jackson A.C."/>
            <person name="Ott S."/>
            <person name="Harrison R.J."/>
            <person name="Clarkson J.P."/>
        </authorList>
    </citation>
    <scope>NUCLEOTIDE SEQUENCE [LARGE SCALE GENOMIC DNA]</scope>
    <source>
        <strain evidence="3 4">Fp_A8</strain>
    </source>
</reference>
<dbReference type="AlphaFoldDB" id="A0A420S448"/>
<dbReference type="InterPro" id="IPR027444">
    <property type="entry name" value="H-NS_C_dom"/>
</dbReference>
<protein>
    <recommendedName>
        <fullName evidence="2">DNA-binding protein H-NS-like C-terminal domain-containing protein</fullName>
    </recommendedName>
</protein>
<feature type="domain" description="DNA-binding protein H-NS-like C-terminal" evidence="2">
    <location>
        <begin position="54"/>
        <end position="93"/>
    </location>
</feature>
<sequence>MNLKELLAAKAALDAEIASARKTESADALRRVHALVSDFGFTSQQVFPLVGIKSKEKKKADPKFRNPETGATWSGRGKPPQWLEGKNREDFVIEKPDAASQQSGPFLAEMAAAAGRNWPNR</sequence>
<proteinExistence type="predicted"/>
<dbReference type="Proteomes" id="UP000283569">
    <property type="component" value="Unassembled WGS sequence"/>
</dbReference>
<dbReference type="Gene3D" id="4.10.430.30">
    <property type="match status" value="1"/>
</dbReference>
<dbReference type="SMART" id="SM00528">
    <property type="entry name" value="HNS"/>
    <property type="match status" value="1"/>
</dbReference>
<dbReference type="EMBL" id="MRDB01000105">
    <property type="protein sequence ID" value="RKL24051.1"/>
    <property type="molecule type" value="Genomic_DNA"/>
</dbReference>
<feature type="region of interest" description="Disordered" evidence="1">
    <location>
        <begin position="57"/>
        <end position="86"/>
    </location>
</feature>
<dbReference type="Pfam" id="PF00816">
    <property type="entry name" value="Histone_HNS"/>
    <property type="match status" value="1"/>
</dbReference>
<accession>A0A420S448</accession>
<dbReference type="GO" id="GO:0003677">
    <property type="term" value="F:DNA binding"/>
    <property type="evidence" value="ECO:0007669"/>
    <property type="project" value="InterPro"/>
</dbReference>
<evidence type="ECO:0000259" key="2">
    <source>
        <dbReference type="SMART" id="SM00528"/>
    </source>
</evidence>
<name>A0A420S448_GIBIN</name>
<gene>
    <name evidence="3" type="ORF">BFJ72_g14425</name>
</gene>
<evidence type="ECO:0000256" key="1">
    <source>
        <dbReference type="SAM" id="MobiDB-lite"/>
    </source>
</evidence>
<comment type="caution">
    <text evidence="3">The sequence shown here is derived from an EMBL/GenBank/DDBJ whole genome shotgun (WGS) entry which is preliminary data.</text>
</comment>
<organism evidence="3 4">
    <name type="scientific">Gibberella intermedia</name>
    <name type="common">Bulb rot disease fungus</name>
    <name type="synonym">Fusarium proliferatum</name>
    <dbReference type="NCBI Taxonomy" id="948311"/>
    <lineage>
        <taxon>Eukaryota</taxon>
        <taxon>Fungi</taxon>
        <taxon>Dikarya</taxon>
        <taxon>Ascomycota</taxon>
        <taxon>Pezizomycotina</taxon>
        <taxon>Sordariomycetes</taxon>
        <taxon>Hypocreomycetidae</taxon>
        <taxon>Hypocreales</taxon>
        <taxon>Nectriaceae</taxon>
        <taxon>Fusarium</taxon>
        <taxon>Fusarium fujikuroi species complex</taxon>
    </lineage>
</organism>
<evidence type="ECO:0000313" key="3">
    <source>
        <dbReference type="EMBL" id="RKL24051.1"/>
    </source>
</evidence>